<dbReference type="Gene3D" id="3.60.10.10">
    <property type="entry name" value="Endonuclease/exonuclease/phosphatase"/>
    <property type="match status" value="1"/>
</dbReference>
<dbReference type="PANTHER" id="PTHR31635:SF196">
    <property type="entry name" value="REVERSE TRANSCRIPTASE DOMAIN-CONTAINING PROTEIN-RELATED"/>
    <property type="match status" value="1"/>
</dbReference>
<organism evidence="2 3">
    <name type="scientific">Riccia sorocarpa</name>
    <dbReference type="NCBI Taxonomy" id="122646"/>
    <lineage>
        <taxon>Eukaryota</taxon>
        <taxon>Viridiplantae</taxon>
        <taxon>Streptophyta</taxon>
        <taxon>Embryophyta</taxon>
        <taxon>Marchantiophyta</taxon>
        <taxon>Marchantiopsida</taxon>
        <taxon>Marchantiidae</taxon>
        <taxon>Marchantiales</taxon>
        <taxon>Ricciaceae</taxon>
        <taxon>Riccia</taxon>
    </lineage>
</organism>
<accession>A0ABD3I2Q4</accession>
<gene>
    <name evidence="2" type="ORF">R1sor_009975</name>
</gene>
<dbReference type="SUPFAM" id="SSF56219">
    <property type="entry name" value="DNase I-like"/>
    <property type="match status" value="1"/>
</dbReference>
<comment type="caution">
    <text evidence="2">The sequence shown here is derived from an EMBL/GenBank/DDBJ whole genome shotgun (WGS) entry which is preliminary data.</text>
</comment>
<protein>
    <recommendedName>
        <fullName evidence="1">Reverse transcriptase domain-containing protein</fullName>
    </recommendedName>
</protein>
<name>A0ABD3I2Q4_9MARC</name>
<reference evidence="2 3" key="1">
    <citation type="submission" date="2024-09" db="EMBL/GenBank/DDBJ databases">
        <title>Chromosome-scale assembly of Riccia sorocarpa.</title>
        <authorList>
            <person name="Paukszto L."/>
        </authorList>
    </citation>
    <scope>NUCLEOTIDE SEQUENCE [LARGE SCALE GENOMIC DNA]</scope>
    <source>
        <strain evidence="2">LP-2024</strain>
        <tissue evidence="2">Aerial parts of the thallus</tissue>
    </source>
</reference>
<dbReference type="AlphaFoldDB" id="A0ABD3I2Q4"/>
<dbReference type="PANTHER" id="PTHR31635">
    <property type="entry name" value="REVERSE TRANSCRIPTASE DOMAIN-CONTAINING PROTEIN-RELATED"/>
    <property type="match status" value="1"/>
</dbReference>
<sequence>MDMLIAQVWPGAEGLFLPAADGAWAMRNSDLQGGKGGVILLYAPWVKRHIHQSGMLPLQAGIWITLKGQHNLDMGVADVYAPNSPALRTRIWNTLATSLDAAFKWTLLGDLNMTLEPEDQFGGIGLPIAGEEKTAWNLLQGTLQLKDTFVPTTGKILFSWDNKRKVLLQDDRLSQDSLDLTDPTLTEGRVLKRLDRIYANEQLLSKPYNCVILPRFMLSDHLPVVTSLQLGNITYSGATHFRLNTDLLRDPKLQEKIKIEWLQIERWHLQNRSTPERLLKACIRRTVIICRHWGKIKAEKKRQEVAEIRLNILNLSCHLQYNPQCMNTQIQLHHEQLKLQAIELQKAKWVESLLDRKWAKEGDRCTKTFFPALKARKEKTAIHELINDQGTSLTEEEDKAEWAKTFFARLLQKAPEEPGELQATEFILAACTTKVDDDQRAQLEKEYTLTELHQAALQLVGPALLRLATDGLQNSKFPPYFTAGDIVLIPKVGDQAQLHNKRPIILLNAAYKIVAKLLQNRMTPVLQSIITWEQNVFIQGRTIHATLFLCNEAVWEAKNQGQDSTLLKVDFRKTFDTLSWEFLFKTMATMQFGEQFINCIKALTSTASSTVIVNKTRSGKVNVGRSVRQDCPISPLLFTLATQAWTDYVNSLQSRQQLKGINLPHAGITYIQGHFADDIHLMLRAEPGNLLNAKNAIALFGKASGLNVQWNKSLATDFKHTQTCMDRSFRMEVDSMSGAA</sequence>
<dbReference type="CDD" id="cd01650">
    <property type="entry name" value="RT_nLTR_like"/>
    <property type="match status" value="1"/>
</dbReference>
<dbReference type="PROSITE" id="PS50878">
    <property type="entry name" value="RT_POL"/>
    <property type="match status" value="1"/>
</dbReference>
<evidence type="ECO:0000313" key="3">
    <source>
        <dbReference type="Proteomes" id="UP001633002"/>
    </source>
</evidence>
<dbReference type="Pfam" id="PF00078">
    <property type="entry name" value="RVT_1"/>
    <property type="match status" value="1"/>
</dbReference>
<dbReference type="InterPro" id="IPR036691">
    <property type="entry name" value="Endo/exonu/phosph_ase_sf"/>
</dbReference>
<evidence type="ECO:0000259" key="1">
    <source>
        <dbReference type="PROSITE" id="PS50878"/>
    </source>
</evidence>
<feature type="domain" description="Reverse transcriptase" evidence="1">
    <location>
        <begin position="470"/>
        <end position="729"/>
    </location>
</feature>
<dbReference type="Proteomes" id="UP001633002">
    <property type="component" value="Unassembled WGS sequence"/>
</dbReference>
<keyword evidence="3" id="KW-1185">Reference proteome</keyword>
<dbReference type="EMBL" id="JBJQOH010000002">
    <property type="protein sequence ID" value="KAL3695899.1"/>
    <property type="molecule type" value="Genomic_DNA"/>
</dbReference>
<dbReference type="InterPro" id="IPR000477">
    <property type="entry name" value="RT_dom"/>
</dbReference>
<proteinExistence type="predicted"/>
<evidence type="ECO:0000313" key="2">
    <source>
        <dbReference type="EMBL" id="KAL3695899.1"/>
    </source>
</evidence>